<dbReference type="SUPFAM" id="SSF54695">
    <property type="entry name" value="POZ domain"/>
    <property type="match status" value="1"/>
</dbReference>
<dbReference type="AlphaFoldDB" id="A0A1E3NE43"/>
<dbReference type="OrthoDB" id="432528at2759"/>
<dbReference type="Proteomes" id="UP000094455">
    <property type="component" value="Unassembled WGS sequence"/>
</dbReference>
<reference evidence="4 5" key="1">
    <citation type="journal article" date="2016" name="Proc. Natl. Acad. Sci. U.S.A.">
        <title>Comparative genomics of biotechnologically important yeasts.</title>
        <authorList>
            <person name="Riley R."/>
            <person name="Haridas S."/>
            <person name="Wolfe K.H."/>
            <person name="Lopes M.R."/>
            <person name="Hittinger C.T."/>
            <person name="Goeker M."/>
            <person name="Salamov A.A."/>
            <person name="Wisecaver J.H."/>
            <person name="Long T.M."/>
            <person name="Calvey C.H."/>
            <person name="Aerts A.L."/>
            <person name="Barry K.W."/>
            <person name="Choi C."/>
            <person name="Clum A."/>
            <person name="Coughlan A.Y."/>
            <person name="Deshpande S."/>
            <person name="Douglass A.P."/>
            <person name="Hanson S.J."/>
            <person name="Klenk H.-P."/>
            <person name="LaButti K.M."/>
            <person name="Lapidus A."/>
            <person name="Lindquist E.A."/>
            <person name="Lipzen A.M."/>
            <person name="Meier-Kolthoff J.P."/>
            <person name="Ohm R.A."/>
            <person name="Otillar R.P."/>
            <person name="Pangilinan J.L."/>
            <person name="Peng Y."/>
            <person name="Rokas A."/>
            <person name="Rosa C.A."/>
            <person name="Scheuner C."/>
            <person name="Sibirny A.A."/>
            <person name="Slot J.C."/>
            <person name="Stielow J.B."/>
            <person name="Sun H."/>
            <person name="Kurtzman C.P."/>
            <person name="Blackwell M."/>
            <person name="Grigoriev I.V."/>
            <person name="Jeffries T.W."/>
        </authorList>
    </citation>
    <scope>NUCLEOTIDE SEQUENCE [LARGE SCALE GENOMIC DNA]</scope>
    <source>
        <strain evidence="4 5">NRRL Y-2026</strain>
    </source>
</reference>
<evidence type="ECO:0000256" key="1">
    <source>
        <dbReference type="ARBA" id="ARBA00022441"/>
    </source>
</evidence>
<keyword evidence="5" id="KW-1185">Reference proteome</keyword>
<feature type="domain" description="BTB" evidence="3">
    <location>
        <begin position="386"/>
        <end position="453"/>
    </location>
</feature>
<dbReference type="Gene3D" id="2.120.10.80">
    <property type="entry name" value="Kelch-type beta propeller"/>
    <property type="match status" value="1"/>
</dbReference>
<dbReference type="RefSeq" id="XP_019015514.1">
    <property type="nucleotide sequence ID" value="XM_019164830.1"/>
</dbReference>
<organism evidence="4 5">
    <name type="scientific">Pichia membranifaciens NRRL Y-2026</name>
    <dbReference type="NCBI Taxonomy" id="763406"/>
    <lineage>
        <taxon>Eukaryota</taxon>
        <taxon>Fungi</taxon>
        <taxon>Dikarya</taxon>
        <taxon>Ascomycota</taxon>
        <taxon>Saccharomycotina</taxon>
        <taxon>Pichiomycetes</taxon>
        <taxon>Pichiales</taxon>
        <taxon>Pichiaceae</taxon>
        <taxon>Pichia</taxon>
    </lineage>
</organism>
<keyword evidence="1" id="KW-0880">Kelch repeat</keyword>
<evidence type="ECO:0000313" key="4">
    <source>
        <dbReference type="EMBL" id="ODQ44401.1"/>
    </source>
</evidence>
<protein>
    <recommendedName>
        <fullName evidence="3">BTB domain-containing protein</fullName>
    </recommendedName>
</protein>
<dbReference type="PANTHER" id="PTHR45632">
    <property type="entry name" value="LD33804P"/>
    <property type="match status" value="1"/>
</dbReference>
<dbReference type="Gene3D" id="3.30.710.10">
    <property type="entry name" value="Potassium Channel Kv1.1, Chain A"/>
    <property type="match status" value="1"/>
</dbReference>
<evidence type="ECO:0000256" key="2">
    <source>
        <dbReference type="ARBA" id="ARBA00022737"/>
    </source>
</evidence>
<dbReference type="InterPro" id="IPR011333">
    <property type="entry name" value="SKP1/BTB/POZ_sf"/>
</dbReference>
<accession>A0A1E3NE43</accession>
<name>A0A1E3NE43_9ASCO</name>
<dbReference type="GeneID" id="30181517"/>
<keyword evidence="2" id="KW-0677">Repeat</keyword>
<dbReference type="CDD" id="cd14733">
    <property type="entry name" value="BACK"/>
    <property type="match status" value="1"/>
</dbReference>
<dbReference type="Pfam" id="PF00651">
    <property type="entry name" value="BTB"/>
    <property type="match status" value="1"/>
</dbReference>
<dbReference type="InterPro" id="IPR015915">
    <property type="entry name" value="Kelch-typ_b-propeller"/>
</dbReference>
<proteinExistence type="predicted"/>
<gene>
    <name evidence="4" type="ORF">PICMEDRAFT_74642</name>
</gene>
<sequence length="646" mass="74525">MEGETSVQLKGSPPPYRINSTYCQFTRRGKPYLFVFGGYDDTNENFDDRIYLLDVQGQTWYPPHSTGVYRNGSSCVCLDDTGNVVIVGGLLQEDEYLECLERSNNVKSPYQDCFLLIFNIESYLFSREWNEKFKESLISEGEVGQTNWTQMNRLERHSICQSRSNHKIYISGGVISDLPYGMQKYMYILDYQKFTVEKVEFCKKIEHEIIEVGNKIWSFGGINETMKYSFMNIQTYDLQDHTVDEINLNINDNQMFYQNNKKRAGRSVNILGFKKFFYNQISITQILITDLINLRFVVLNIETHKMYHVPIQIANLNWLFVLTHNDNLSIIGGTELDDTVDEVAYLDYLVNIPLVTFGRLNNESGTSEEETLLGKLQKAYKDEKFVDFQIKSNDNKVISVHKLYLLIKWPYFEKMIMSGMSESHTNQMFIDEPYVNVKLLIDFLYNSEFPHMKVHDLLSFAHLVELYDLKDLKSLLVNRIYLSKLPINQLVEFWQLSDIINSKFLKKYLQSMIYRYWGYIVRLPSFQSLEKEQMLELFSSLSVESQIVTGNSPAKLVGNTSSSSALTPTPEVLKTSIPGSVPQNNSGQSVPFAYPDYNDTTIVTPEIDPTLTFDIFRSPGVLDCWTPLEPAISNDETSSSASFMGD</sequence>
<dbReference type="STRING" id="763406.A0A1E3NE43"/>
<dbReference type="InterPro" id="IPR000210">
    <property type="entry name" value="BTB/POZ_dom"/>
</dbReference>
<evidence type="ECO:0000313" key="5">
    <source>
        <dbReference type="Proteomes" id="UP000094455"/>
    </source>
</evidence>
<dbReference type="SUPFAM" id="SSF117281">
    <property type="entry name" value="Kelch motif"/>
    <property type="match status" value="1"/>
</dbReference>
<evidence type="ECO:0000259" key="3">
    <source>
        <dbReference type="PROSITE" id="PS50097"/>
    </source>
</evidence>
<dbReference type="PROSITE" id="PS50097">
    <property type="entry name" value="BTB"/>
    <property type="match status" value="1"/>
</dbReference>
<dbReference type="EMBL" id="KV454007">
    <property type="protein sequence ID" value="ODQ44401.1"/>
    <property type="molecule type" value="Genomic_DNA"/>
</dbReference>